<dbReference type="PROSITE" id="PS50090">
    <property type="entry name" value="MYB_LIKE"/>
    <property type="match status" value="1"/>
</dbReference>
<dbReference type="SUPFAM" id="SSF46689">
    <property type="entry name" value="Homeodomain-like"/>
    <property type="match status" value="1"/>
</dbReference>
<name>A0A067LHT2_JATCU</name>
<dbReference type="EMBL" id="KK914259">
    <property type="protein sequence ID" value="KDP43744.1"/>
    <property type="molecule type" value="Genomic_DNA"/>
</dbReference>
<evidence type="ECO:0000313" key="3">
    <source>
        <dbReference type="Proteomes" id="UP000027138"/>
    </source>
</evidence>
<evidence type="ECO:0000259" key="1">
    <source>
        <dbReference type="PROSITE" id="PS50090"/>
    </source>
</evidence>
<dbReference type="Proteomes" id="UP000027138">
    <property type="component" value="Unassembled WGS sequence"/>
</dbReference>
<protein>
    <recommendedName>
        <fullName evidence="1">Myb-like domain-containing protein</fullName>
    </recommendedName>
</protein>
<keyword evidence="3" id="KW-1185">Reference proteome</keyword>
<reference evidence="2 3" key="1">
    <citation type="journal article" date="2014" name="PLoS ONE">
        <title>Global Analysis of Gene Expression Profiles in Physic Nut (Jatropha curcas L.) Seedlings Exposed to Salt Stress.</title>
        <authorList>
            <person name="Zhang L."/>
            <person name="Zhang C."/>
            <person name="Wu P."/>
            <person name="Chen Y."/>
            <person name="Li M."/>
            <person name="Jiang H."/>
            <person name="Wu G."/>
        </authorList>
    </citation>
    <scope>NUCLEOTIDE SEQUENCE [LARGE SCALE GENOMIC DNA]</scope>
    <source>
        <strain evidence="3">cv. GZQX0401</strain>
        <tissue evidence="2">Young leaves</tissue>
    </source>
</reference>
<gene>
    <name evidence="2" type="ORF">JCGZ_22371</name>
</gene>
<dbReference type="AlphaFoldDB" id="A0A067LHT2"/>
<dbReference type="InterPro" id="IPR001005">
    <property type="entry name" value="SANT/Myb"/>
</dbReference>
<accession>A0A067LHT2</accession>
<proteinExistence type="predicted"/>
<dbReference type="InterPro" id="IPR009057">
    <property type="entry name" value="Homeodomain-like_sf"/>
</dbReference>
<sequence length="104" mass="12467">MKRWNMEPKNQYKKGLWTEEEGKILMDYVNLHGKENGIHFKQDRSLEDNWECVGGEQRKRRRRIAAMSRKRKKRVVIAVIIIALRIIDRTEVLILEMATTTENR</sequence>
<organism evidence="2 3">
    <name type="scientific">Jatropha curcas</name>
    <name type="common">Barbados nut</name>
    <dbReference type="NCBI Taxonomy" id="180498"/>
    <lineage>
        <taxon>Eukaryota</taxon>
        <taxon>Viridiplantae</taxon>
        <taxon>Streptophyta</taxon>
        <taxon>Embryophyta</taxon>
        <taxon>Tracheophyta</taxon>
        <taxon>Spermatophyta</taxon>
        <taxon>Magnoliopsida</taxon>
        <taxon>eudicotyledons</taxon>
        <taxon>Gunneridae</taxon>
        <taxon>Pentapetalae</taxon>
        <taxon>rosids</taxon>
        <taxon>fabids</taxon>
        <taxon>Malpighiales</taxon>
        <taxon>Euphorbiaceae</taxon>
        <taxon>Crotonoideae</taxon>
        <taxon>Jatropheae</taxon>
        <taxon>Jatropha</taxon>
    </lineage>
</organism>
<evidence type="ECO:0000313" key="2">
    <source>
        <dbReference type="EMBL" id="KDP43744.1"/>
    </source>
</evidence>
<dbReference type="OrthoDB" id="2143914at2759"/>
<feature type="domain" description="Myb-like" evidence="1">
    <location>
        <begin position="9"/>
        <end position="76"/>
    </location>
</feature>